<feature type="transmembrane region" description="Helical" evidence="7">
    <location>
        <begin position="85"/>
        <end position="105"/>
    </location>
</feature>
<feature type="domain" description="Acyltransferase 3" evidence="8">
    <location>
        <begin position="17"/>
        <end position="321"/>
    </location>
</feature>
<dbReference type="GO" id="GO:0005886">
    <property type="term" value="C:plasma membrane"/>
    <property type="evidence" value="ECO:0007669"/>
    <property type="project" value="UniProtKB-SubCell"/>
</dbReference>
<keyword evidence="3" id="KW-1003">Cell membrane</keyword>
<gene>
    <name evidence="9" type="ORF">SAMN02745178_02084</name>
</gene>
<keyword evidence="5 7" id="KW-1133">Transmembrane helix</keyword>
<evidence type="ECO:0000256" key="7">
    <source>
        <dbReference type="SAM" id="Phobius"/>
    </source>
</evidence>
<evidence type="ECO:0000259" key="8">
    <source>
        <dbReference type="Pfam" id="PF01757"/>
    </source>
</evidence>
<dbReference type="AlphaFoldDB" id="A0A1T4XN25"/>
<evidence type="ECO:0000256" key="2">
    <source>
        <dbReference type="ARBA" id="ARBA00007400"/>
    </source>
</evidence>
<dbReference type="PANTHER" id="PTHR40074:SF2">
    <property type="entry name" value="O-ACETYLTRANSFERASE WECH"/>
    <property type="match status" value="1"/>
</dbReference>
<evidence type="ECO:0000313" key="9">
    <source>
        <dbReference type="EMBL" id="SKA90927.1"/>
    </source>
</evidence>
<dbReference type="Pfam" id="PF01757">
    <property type="entry name" value="Acyl_transf_3"/>
    <property type="match status" value="1"/>
</dbReference>
<feature type="transmembrane region" description="Helical" evidence="7">
    <location>
        <begin position="54"/>
        <end position="73"/>
    </location>
</feature>
<dbReference type="GO" id="GO:0016413">
    <property type="term" value="F:O-acetyltransferase activity"/>
    <property type="evidence" value="ECO:0007669"/>
    <property type="project" value="TreeGrafter"/>
</dbReference>
<keyword evidence="10" id="KW-1185">Reference proteome</keyword>
<dbReference type="GeneID" id="93338535"/>
<dbReference type="STRING" id="745368.SAMN02745178_02084"/>
<feature type="transmembrane region" description="Helical" evidence="7">
    <location>
        <begin position="218"/>
        <end position="244"/>
    </location>
</feature>
<reference evidence="9 10" key="1">
    <citation type="submission" date="2017-02" db="EMBL/GenBank/DDBJ databases">
        <authorList>
            <person name="Peterson S.W."/>
        </authorList>
    </citation>
    <scope>NUCLEOTIDE SEQUENCE [LARGE SCALE GENOMIC DNA]</scope>
    <source>
        <strain evidence="9 10">ATCC 27749</strain>
    </source>
</reference>
<feature type="transmembrane region" description="Helical" evidence="7">
    <location>
        <begin position="129"/>
        <end position="149"/>
    </location>
</feature>
<keyword evidence="9" id="KW-0808">Transferase</keyword>
<evidence type="ECO:0000256" key="5">
    <source>
        <dbReference type="ARBA" id="ARBA00022989"/>
    </source>
</evidence>
<proteinExistence type="inferred from homology"/>
<sequence>MNQEISRRISFLGFVMTCGIVLYHCGPSPAVPSVGLDQVCFDAISNFFTNTATLAMSYFFAVTGYLLFLNLSLRGWAGKVKRRTFSLLVPYLAWQCLTFAVNLLHHEAMTKREFLKTTFLLDQWPPDGALWYLYAVFLLALLAPVVLLIYERAGRCLGFCLTFAAILFFYWLQSADFVSAFCQYSYVNNILRYMPSYLLGAYFGFYCAQASEIDNLRFLLAALLAAFAADAVFSGFFSLITLQVLPLFALFLLPMPESLCDRKVYHLSFLVYALHQPLLKHLLHPIRDLMYVVYQASPATLINGLGRVLYLLAILCLAWSLHTMLSRFCPKALDVLTGGRK</sequence>
<dbReference type="InterPro" id="IPR002656">
    <property type="entry name" value="Acyl_transf_3_dom"/>
</dbReference>
<organism evidence="9 10">
    <name type="scientific">Gemmiger formicilis</name>
    <dbReference type="NCBI Taxonomy" id="745368"/>
    <lineage>
        <taxon>Bacteria</taxon>
        <taxon>Bacillati</taxon>
        <taxon>Bacillota</taxon>
        <taxon>Clostridia</taxon>
        <taxon>Eubacteriales</taxon>
        <taxon>Gemmiger</taxon>
    </lineage>
</organism>
<dbReference type="OrthoDB" id="1745300at2"/>
<feature type="transmembrane region" description="Helical" evidence="7">
    <location>
        <begin position="193"/>
        <end position="211"/>
    </location>
</feature>
<accession>A0A1T4XN25</accession>
<dbReference type="GO" id="GO:0009246">
    <property type="term" value="P:enterobacterial common antigen biosynthetic process"/>
    <property type="evidence" value="ECO:0007669"/>
    <property type="project" value="TreeGrafter"/>
</dbReference>
<dbReference type="PANTHER" id="PTHR40074">
    <property type="entry name" value="O-ACETYLTRANSFERASE WECH"/>
    <property type="match status" value="1"/>
</dbReference>
<evidence type="ECO:0000256" key="6">
    <source>
        <dbReference type="ARBA" id="ARBA00023136"/>
    </source>
</evidence>
<comment type="similarity">
    <text evidence="2">Belongs to the acyltransferase 3 family.</text>
</comment>
<protein>
    <submittedName>
        <fullName evidence="9">Acyltransferase family protein</fullName>
    </submittedName>
</protein>
<evidence type="ECO:0000256" key="1">
    <source>
        <dbReference type="ARBA" id="ARBA00004651"/>
    </source>
</evidence>
<comment type="subcellular location">
    <subcellularLocation>
        <location evidence="1">Cell membrane</location>
        <topology evidence="1">Multi-pass membrane protein</topology>
    </subcellularLocation>
</comment>
<evidence type="ECO:0000256" key="3">
    <source>
        <dbReference type="ARBA" id="ARBA00022475"/>
    </source>
</evidence>
<feature type="transmembrane region" description="Helical" evidence="7">
    <location>
        <begin position="156"/>
        <end position="173"/>
    </location>
</feature>
<keyword evidence="9" id="KW-0012">Acyltransferase</keyword>
<keyword evidence="6 7" id="KW-0472">Membrane</keyword>
<name>A0A1T4XN25_9FIRM</name>
<evidence type="ECO:0000313" key="10">
    <source>
        <dbReference type="Proteomes" id="UP000190286"/>
    </source>
</evidence>
<keyword evidence="4 7" id="KW-0812">Transmembrane</keyword>
<dbReference type="Proteomes" id="UP000190286">
    <property type="component" value="Unassembled WGS sequence"/>
</dbReference>
<feature type="transmembrane region" description="Helical" evidence="7">
    <location>
        <begin position="304"/>
        <end position="321"/>
    </location>
</feature>
<dbReference type="EMBL" id="FUYF01000012">
    <property type="protein sequence ID" value="SKA90927.1"/>
    <property type="molecule type" value="Genomic_DNA"/>
</dbReference>
<dbReference type="RefSeq" id="WP_078784955.1">
    <property type="nucleotide sequence ID" value="NZ_FUYF01000012.1"/>
</dbReference>
<evidence type="ECO:0000256" key="4">
    <source>
        <dbReference type="ARBA" id="ARBA00022692"/>
    </source>
</evidence>